<reference evidence="15 18" key="1">
    <citation type="journal article" date="2011" name="Genome Res.">
        <title>Whole genome sequencing of multiple Leishmania donovani clinical isolates provides insights into population structure and mechanisms of drug resistance.</title>
        <authorList>
            <person name="Downing T."/>
            <person name="Imamura H."/>
            <person name="Decuypere S."/>
            <person name="Clark T.G."/>
            <person name="Coombs G.H."/>
            <person name="Cotton J.A."/>
            <person name="Hilley J.D."/>
            <person name="de Doncker S."/>
            <person name="Maes I."/>
            <person name="Mottram J.C."/>
            <person name="Quail M.A."/>
            <person name="Rijal S."/>
            <person name="Sanders M."/>
            <person name="Schonian G."/>
            <person name="Stark O."/>
            <person name="Sundar S."/>
            <person name="Vanaerschot M."/>
            <person name="Hertz-Fowler C."/>
            <person name="Dujardin J.C."/>
            <person name="Berriman M."/>
        </authorList>
    </citation>
    <scope>NUCLEOTIDE SEQUENCE [LARGE SCALE GENOMIC DNA]</scope>
    <source>
        <strain evidence="15 18">BPK282A1</strain>
    </source>
</reference>
<protein>
    <recommendedName>
        <fullName evidence="3">Signal recognition particle receptor subunit beta</fullName>
    </recommendedName>
</protein>
<comment type="subcellular location">
    <subcellularLocation>
        <location evidence="1">Endoplasmic reticulum membrane</location>
        <topology evidence="1">Single-pass membrane protein</topology>
    </subcellularLocation>
</comment>
<dbReference type="VEuPathDB" id="TriTrypDB:LdCL_330034700"/>
<dbReference type="KEGG" id="ldo:LDBPK_332760"/>
<dbReference type="SUPFAM" id="SSF52540">
    <property type="entry name" value="P-loop containing nucleoside triphosphate hydrolases"/>
    <property type="match status" value="1"/>
</dbReference>
<dbReference type="OrthoDB" id="41266at2759"/>
<keyword evidence="4 12" id="KW-0812">Transmembrane</keyword>
<sequence length="492" mass="51748">MSVLHEVLVNETIIEAVRVALDKYTAEGHQLSAASGDGGLSVEEENLIRSGVLAGLQDLCAAAQQSLTRMASLENAKGADGVAHLRPATAMTPTTPRAWNSALARLGRNATAMQDVVQQAVSSIWAHLCSGMNRKGNGVELIAATAVYAATPEVTRALEAAAAAQHALAGDDALPADAASPMPAGSIAVRLSTFSSAEWAWLSATLVLGYLIVFFVFGRILGFGAVLNRRRPRTTTVLIGLPGSGKTALFVQLVHHQQLFDSRTSMRENSGYMCAAAQHGRSNSTAGVKVVDCPGHPRLHQGMLRALNEAVNVVVVIDSVTVQDNQQEGVAALAEFLFNVLQSPEFYGVRRLLFACTKRDEVISYASKAVRKLLEAAMVPSIESRKNAMGRVESVRDGNNAVITGEGKPGGGRSGGGRRYMLSLDGADSDDGGGQAPPRHGPLRGAAGASAKSFSFDQLGIPLAFVDVSSRPNAAEHKYSIAIVEDFLLGNG</sequence>
<evidence type="ECO:0000313" key="17">
    <source>
        <dbReference type="EMBL" id="TPP55424.1"/>
    </source>
</evidence>
<dbReference type="RefSeq" id="XP_003864100.1">
    <property type="nucleotide sequence ID" value="XM_003864052.1"/>
</dbReference>
<dbReference type="EMBL" id="FR799620">
    <property type="protein sequence ID" value="CBZ37418.1"/>
    <property type="molecule type" value="Genomic_DNA"/>
</dbReference>
<dbReference type="Proteomes" id="UP000008980">
    <property type="component" value="Chromosome 33"/>
</dbReference>
<feature type="region of interest" description="Disordered" evidence="11">
    <location>
        <begin position="400"/>
        <end position="447"/>
    </location>
</feature>
<evidence type="ECO:0000313" key="15">
    <source>
        <dbReference type="EMBL" id="CBZ37418.1"/>
    </source>
</evidence>
<dbReference type="EMBL" id="LR812653">
    <property type="protein sequence ID" value="CAC5433482.1"/>
    <property type="molecule type" value="Genomic_DNA"/>
</dbReference>
<dbReference type="GO" id="GO:0005789">
    <property type="term" value="C:endoplasmic reticulum membrane"/>
    <property type="evidence" value="ECO:0007669"/>
    <property type="project" value="UniProtKB-SubCell"/>
</dbReference>
<reference evidence="18" key="3">
    <citation type="submission" date="2011-02" db="EMBL/GenBank/DDBJ databases">
        <title>Whole genome sequencing of Leishmania donovani clinical lines reveals dynamic variation related to drug resistance.</title>
        <authorList>
            <person name="Downing T."/>
            <person name="Imamura H."/>
            <person name="Sanders M."/>
            <person name="Decuypere S."/>
            <person name="Hertz-Fowler C."/>
            <person name="Clark T.G."/>
            <person name="Rijal S."/>
            <person name="Sundar S."/>
            <person name="Quail M.A."/>
            <person name="De Doncker S."/>
            <person name="Maes I."/>
            <person name="Vanaerschot M."/>
            <person name="Stark O."/>
            <person name="Schonian G."/>
            <person name="Dujardin J.C."/>
            <person name="Berriman M."/>
        </authorList>
    </citation>
    <scope>NUCLEOTIDE SEQUENCE [LARGE SCALE GENOMIC DNA]</scope>
    <source>
        <strain evidence="18">BPK282A1</strain>
    </source>
</reference>
<proteinExistence type="inferred from homology"/>
<evidence type="ECO:0000313" key="21">
    <source>
        <dbReference type="Proteomes" id="UP000318821"/>
    </source>
</evidence>
<dbReference type="GO" id="GO:0005525">
    <property type="term" value="F:GTP binding"/>
    <property type="evidence" value="ECO:0007669"/>
    <property type="project" value="UniProtKB-KW"/>
</dbReference>
<evidence type="ECO:0000256" key="9">
    <source>
        <dbReference type="ARBA" id="ARBA00023136"/>
    </source>
</evidence>
<dbReference type="EMBL" id="RHLD01000006">
    <property type="protein sequence ID" value="TPP55424.1"/>
    <property type="molecule type" value="Genomic_DNA"/>
</dbReference>
<keyword evidence="10 13" id="KW-0675">Receptor</keyword>
<dbReference type="EMBL" id="CP029532">
    <property type="protein sequence ID" value="AYU82258.1"/>
    <property type="molecule type" value="Genomic_DNA"/>
</dbReference>
<keyword evidence="8" id="KW-0342">GTP-binding</keyword>
<evidence type="ECO:0000256" key="5">
    <source>
        <dbReference type="ARBA" id="ARBA00022741"/>
    </source>
</evidence>
<dbReference type="Proteomes" id="UP000318447">
    <property type="component" value="Unassembled WGS sequence"/>
</dbReference>
<evidence type="ECO:0000256" key="6">
    <source>
        <dbReference type="ARBA" id="ARBA00022824"/>
    </source>
</evidence>
<evidence type="ECO:0000256" key="1">
    <source>
        <dbReference type="ARBA" id="ARBA00004389"/>
    </source>
</evidence>
<evidence type="ECO:0000313" key="14">
    <source>
        <dbReference type="EMBL" id="CAC5433482.1"/>
    </source>
</evidence>
<evidence type="ECO:0000256" key="3">
    <source>
        <dbReference type="ARBA" id="ARBA00020256"/>
    </source>
</evidence>
<dbReference type="Proteomes" id="UP000601710">
    <property type="component" value="Chromosome 33"/>
</dbReference>
<keyword evidence="19" id="KW-1185">Reference proteome</keyword>
<reference evidence="15" key="2">
    <citation type="submission" date="2011-01" db="EMBL/GenBank/DDBJ databases">
        <authorList>
            <person name="Zhao B.P."/>
            <person name="Ren Z.A."/>
            <person name="Li C.D."/>
        </authorList>
    </citation>
    <scope>NUCLEOTIDE SEQUENCE</scope>
    <source>
        <strain evidence="15">BPK282A1</strain>
    </source>
</reference>
<reference evidence="21" key="5">
    <citation type="submission" date="2019-02" db="EMBL/GenBank/DDBJ databases">
        <title>FDA dAtabase for Regulatory Grade micrObial Sequences (FDA-ARGOS): Supporting development and validation of Infectious Disease Dx tests.</title>
        <authorList>
            <person name="Duncan R."/>
            <person name="Fisher C."/>
            <person name="Tallon L."/>
            <person name="Sadzewicz L."/>
            <person name="Sengamalay N."/>
            <person name="Ott S."/>
            <person name="Godinez A."/>
            <person name="Nagaraj S."/>
            <person name="Vavikolanu K."/>
            <person name="Vyas G."/>
            <person name="Nadendla S."/>
            <person name="Aluvathingal J."/>
            <person name="Sichtig H."/>
        </authorList>
    </citation>
    <scope>NUCLEOTIDE SEQUENCE [LARGE SCALE GENOMIC DNA]</scope>
    <source>
        <strain evidence="21">FDAARGOS_360</strain>
    </source>
</reference>
<keyword evidence="9 12" id="KW-0472">Membrane</keyword>
<evidence type="ECO:0000313" key="16">
    <source>
        <dbReference type="EMBL" id="TPP53604.1"/>
    </source>
</evidence>
<dbReference type="OMA" id="GRNATAM"/>
<dbReference type="InterPro" id="IPR019009">
    <property type="entry name" value="SRP_receptor_beta_su"/>
</dbReference>
<evidence type="ECO:0000256" key="10">
    <source>
        <dbReference type="ARBA" id="ARBA00023170"/>
    </source>
</evidence>
<keyword evidence="6" id="KW-0256">Endoplasmic reticulum</keyword>
<organism evidence="13 19">
    <name type="scientific">Leishmania donovani</name>
    <dbReference type="NCBI Taxonomy" id="5661"/>
    <lineage>
        <taxon>Eukaryota</taxon>
        <taxon>Discoba</taxon>
        <taxon>Euglenozoa</taxon>
        <taxon>Kinetoplastea</taxon>
        <taxon>Metakinetoplastina</taxon>
        <taxon>Trypanosomatida</taxon>
        <taxon>Trypanosomatidae</taxon>
        <taxon>Leishmaniinae</taxon>
        <taxon>Leishmania</taxon>
    </lineage>
</organism>
<evidence type="ECO:0000256" key="2">
    <source>
        <dbReference type="ARBA" id="ARBA00005619"/>
    </source>
</evidence>
<dbReference type="GO" id="GO:0003746">
    <property type="term" value="F:translation elongation factor activity"/>
    <property type="evidence" value="ECO:0007669"/>
    <property type="project" value="UniProtKB-KW"/>
</dbReference>
<evidence type="ECO:0000313" key="13">
    <source>
        <dbReference type="EMBL" id="AYU82258.1"/>
    </source>
</evidence>
<evidence type="ECO:0000256" key="11">
    <source>
        <dbReference type="SAM" id="MobiDB-lite"/>
    </source>
</evidence>
<evidence type="ECO:0000256" key="8">
    <source>
        <dbReference type="ARBA" id="ARBA00023134"/>
    </source>
</evidence>
<accession>E9BPL4</accession>
<evidence type="ECO:0000313" key="20">
    <source>
        <dbReference type="Proteomes" id="UP000318447"/>
    </source>
</evidence>
<dbReference type="EMBL" id="RHLC01000007">
    <property type="protein sequence ID" value="TPP53604.1"/>
    <property type="molecule type" value="Genomic_DNA"/>
</dbReference>
<dbReference type="Gene3D" id="3.40.50.300">
    <property type="entry name" value="P-loop containing nucleotide triphosphate hydrolases"/>
    <property type="match status" value="1"/>
</dbReference>
<dbReference type="Pfam" id="PF09439">
    <property type="entry name" value="SRPRB"/>
    <property type="match status" value="1"/>
</dbReference>
<accession>A0A3S7X750</accession>
<keyword evidence="5" id="KW-0547">Nucleotide-binding</keyword>
<feature type="compositionally biased region" description="Gly residues" evidence="11">
    <location>
        <begin position="407"/>
        <end position="418"/>
    </location>
</feature>
<gene>
    <name evidence="17" type="ORF">CGC20_10090</name>
    <name evidence="16" type="ORF">CGC21_37275</name>
    <name evidence="15" type="ORF">LDBPK_332760</name>
    <name evidence="13" type="ORF">LdCL_330034700</name>
    <name evidence="14" type="ORF">LDHU3_33.3900</name>
</gene>
<reference evidence="14" key="8">
    <citation type="submission" date="2020-06" db="EMBL/GenBank/DDBJ databases">
        <authorList>
            <person name="Camacho E."/>
            <person name="Gonzalez-de la Fuente S."/>
            <person name="Rastrojo A."/>
            <person name="Peiro-Pastor R."/>
            <person name="Solana JC."/>
            <person name="Tabera L."/>
            <person name="Gamarro F."/>
            <person name="Carrasco-Ramiro F."/>
            <person name="Requena JM."/>
            <person name="Aguado B."/>
        </authorList>
    </citation>
    <scope>NUCLEOTIDE SEQUENCE</scope>
</reference>
<evidence type="ECO:0000313" key="19">
    <source>
        <dbReference type="Proteomes" id="UP000274082"/>
    </source>
</evidence>
<feature type="transmembrane region" description="Helical" evidence="12">
    <location>
        <begin position="199"/>
        <end position="221"/>
    </location>
</feature>
<evidence type="ECO:0000256" key="4">
    <source>
        <dbReference type="ARBA" id="ARBA00022692"/>
    </source>
</evidence>
<dbReference type="GeneID" id="13392496"/>
<keyword evidence="13" id="KW-0251">Elongation factor</keyword>
<reference evidence="13 19" key="4">
    <citation type="journal article" date="2018" name="Sci. Rep.">
        <title>A complete Leishmania donovani reference genome identifies novel genetic variations associated with virulence.</title>
        <authorList>
            <person name="Lypaczewski P."/>
            <person name="Hoshizaki J."/>
            <person name="Zhang W.-W."/>
            <person name="McCall L.-I."/>
            <person name="Torcivia-Rodriguez J."/>
            <person name="Simonyan V."/>
            <person name="Kaur A."/>
            <person name="Dewar K."/>
            <person name="Matlashewski G."/>
        </authorList>
    </citation>
    <scope>NUCLEOTIDE SEQUENCE [LARGE SCALE GENOMIC DNA]</scope>
    <source>
        <strain evidence="13 19">LdCL</strain>
    </source>
</reference>
<dbReference type="VEuPathDB" id="TriTrypDB:LDHU3_33.3900"/>
<keyword evidence="13" id="KW-0648">Protein biosynthesis</keyword>
<dbReference type="Proteomes" id="UP000318821">
    <property type="component" value="Unassembled WGS sequence"/>
</dbReference>
<dbReference type="AlphaFoldDB" id="A0A3S7X750"/>
<evidence type="ECO:0000256" key="7">
    <source>
        <dbReference type="ARBA" id="ARBA00022989"/>
    </source>
</evidence>
<dbReference type="VEuPathDB" id="TriTrypDB:LdBPK_332760.1"/>
<comment type="similarity">
    <text evidence="2">Belongs to the SRP receptor beta subunit family.</text>
</comment>
<evidence type="ECO:0000313" key="18">
    <source>
        <dbReference type="Proteomes" id="UP000008980"/>
    </source>
</evidence>
<dbReference type="Proteomes" id="UP000274082">
    <property type="component" value="Chromosome 33"/>
</dbReference>
<reference evidence="16" key="6">
    <citation type="submission" date="2019-02" db="EMBL/GenBank/DDBJ databases">
        <title>FDA dAtabase for Regulatory Grade micrObial Sequences (FDA-ARGOS): Supporting development and validation of Infectious Disease Dx tests.</title>
        <authorList>
            <person name="Duncan R."/>
            <person name="Fisher C."/>
            <person name="Tallon L.J."/>
            <person name="Sadzewicz L."/>
            <person name="Sengamalay N."/>
            <person name="Ott S."/>
            <person name="Godinez A."/>
            <person name="Nagaraj S."/>
            <person name="Nadendla S."/>
            <person name="Sichtig H."/>
        </authorList>
    </citation>
    <scope>NUCLEOTIDE SEQUENCE</scope>
    <source>
        <strain evidence="17">FDAARGOS_360</strain>
        <strain evidence="16">FDAARGOS_361</strain>
    </source>
</reference>
<reference evidence="20" key="7">
    <citation type="submission" date="2019-02" db="EMBL/GenBank/DDBJ databases">
        <title>FDA dAtabase for Regulatory Grade micrObial Sequences (FDA-ARGOS): Supporting development and validation of Infectious Disease Dx tests.</title>
        <authorList>
            <person name="Duncan R."/>
            <person name="Fisher C."/>
            <person name="Tallon L."/>
            <person name="Sadzewicz L."/>
            <person name="Sengamalay N."/>
            <person name="Ott S."/>
            <person name="Godinez A."/>
            <person name="Nagaraj S."/>
            <person name="Vavikolanu K."/>
            <person name="Nadendla S."/>
            <person name="Aluvathingal J."/>
            <person name="Sichtig H."/>
        </authorList>
    </citation>
    <scope>NUCLEOTIDE SEQUENCE [LARGE SCALE GENOMIC DNA]</scope>
    <source>
        <strain evidence="20">FDAARGOS_361</strain>
    </source>
</reference>
<dbReference type="InterPro" id="IPR027417">
    <property type="entry name" value="P-loop_NTPase"/>
</dbReference>
<keyword evidence="7 12" id="KW-1133">Transmembrane helix</keyword>
<name>A0A3S7X750_LEIDO</name>
<evidence type="ECO:0000256" key="12">
    <source>
        <dbReference type="SAM" id="Phobius"/>
    </source>
</evidence>